<evidence type="ECO:0000256" key="5">
    <source>
        <dbReference type="ARBA" id="ARBA00023049"/>
    </source>
</evidence>
<evidence type="ECO:0000256" key="7">
    <source>
        <dbReference type="SAM" id="Phobius"/>
    </source>
</evidence>
<evidence type="ECO:0000256" key="1">
    <source>
        <dbReference type="ARBA" id="ARBA00022670"/>
    </source>
</evidence>
<keyword evidence="7" id="KW-0472">Membrane</keyword>
<comment type="cofactor">
    <cofactor evidence="6">
        <name>Zn(2+)</name>
        <dbReference type="ChEBI" id="CHEBI:29105"/>
    </cofactor>
    <text evidence="6">Binds 1 zinc ion per subunit.</text>
</comment>
<feature type="transmembrane region" description="Helical" evidence="7">
    <location>
        <begin position="6"/>
        <end position="26"/>
    </location>
</feature>
<keyword evidence="7" id="KW-1133">Transmembrane helix</keyword>
<sequence length="310" mass="32574">MTQPVAVSAVLFVLVVLLLGPLPGWLSRAGWADRSPRTTLAVWQATAASAGVCLVGALLTLAVAPLHPELHHGFQTLSCHVLAGDPLRGLGVAQVAALASAAAAIGWAALAVGRTFARQARVRRRHRRRVDLLATDRRRDVRVIDHAVPAAYCLPGLRSRIVVTSGLVDLLSAAELAAVLDHERAHARGRHHLVLLPFLALGSALPRVPLARTAHASAARLVEMLADDHARARHGGKVVAHALVKLAEHRAVAAPLPGGVLGAAEGALVARVQRLTRAARPIALWQRALIHTAALGLPVGPVVLLIPCLL</sequence>
<keyword evidence="1 6" id="KW-0645">Protease</keyword>
<keyword evidence="3 6" id="KW-0378">Hydrolase</keyword>
<comment type="similarity">
    <text evidence="6">Belongs to the peptidase M48 family.</text>
</comment>
<keyword evidence="4 6" id="KW-0862">Zinc</keyword>
<dbReference type="Gene3D" id="3.30.2010.10">
    <property type="entry name" value="Metalloproteases ('zincins'), catalytic domain"/>
    <property type="match status" value="1"/>
</dbReference>
<evidence type="ECO:0000256" key="2">
    <source>
        <dbReference type="ARBA" id="ARBA00022723"/>
    </source>
</evidence>
<dbReference type="InterPro" id="IPR001915">
    <property type="entry name" value="Peptidase_M48"/>
</dbReference>
<dbReference type="InterPro" id="IPR052173">
    <property type="entry name" value="Beta-lactam_resp_regulator"/>
</dbReference>
<dbReference type="CDD" id="cd07326">
    <property type="entry name" value="M56_BlaR1_MecR1_like"/>
    <property type="match status" value="1"/>
</dbReference>
<keyword evidence="2" id="KW-0479">Metal-binding</keyword>
<evidence type="ECO:0000256" key="4">
    <source>
        <dbReference type="ARBA" id="ARBA00022833"/>
    </source>
</evidence>
<dbReference type="RefSeq" id="WP_344236488.1">
    <property type="nucleotide sequence ID" value="NZ_BAAAHH010000002.1"/>
</dbReference>
<dbReference type="EMBL" id="BAAAHH010000002">
    <property type="protein sequence ID" value="GAA0938592.1"/>
    <property type="molecule type" value="Genomic_DNA"/>
</dbReference>
<keyword evidence="5 6" id="KW-0482">Metalloprotease</keyword>
<dbReference type="PANTHER" id="PTHR34978:SF3">
    <property type="entry name" value="SLR0241 PROTEIN"/>
    <property type="match status" value="1"/>
</dbReference>
<feature type="transmembrane region" description="Helical" evidence="7">
    <location>
        <begin position="95"/>
        <end position="117"/>
    </location>
</feature>
<proteinExistence type="inferred from homology"/>
<feature type="transmembrane region" description="Helical" evidence="7">
    <location>
        <begin position="38"/>
        <end position="64"/>
    </location>
</feature>
<evidence type="ECO:0000256" key="6">
    <source>
        <dbReference type="RuleBase" id="RU003983"/>
    </source>
</evidence>
<evidence type="ECO:0000256" key="3">
    <source>
        <dbReference type="ARBA" id="ARBA00022801"/>
    </source>
</evidence>
<organism evidence="9 10">
    <name type="scientific">Actinocorallia libanotica</name>
    <dbReference type="NCBI Taxonomy" id="46162"/>
    <lineage>
        <taxon>Bacteria</taxon>
        <taxon>Bacillati</taxon>
        <taxon>Actinomycetota</taxon>
        <taxon>Actinomycetes</taxon>
        <taxon>Streptosporangiales</taxon>
        <taxon>Thermomonosporaceae</taxon>
        <taxon>Actinocorallia</taxon>
    </lineage>
</organism>
<dbReference type="Proteomes" id="UP001500665">
    <property type="component" value="Unassembled WGS sequence"/>
</dbReference>
<keyword evidence="7" id="KW-0812">Transmembrane</keyword>
<dbReference type="PANTHER" id="PTHR34978">
    <property type="entry name" value="POSSIBLE SENSOR-TRANSDUCER PROTEIN BLAR"/>
    <property type="match status" value="1"/>
</dbReference>
<comment type="caution">
    <text evidence="9">The sequence shown here is derived from an EMBL/GenBank/DDBJ whole genome shotgun (WGS) entry which is preliminary data.</text>
</comment>
<name>A0ABN1Q7B8_9ACTN</name>
<protein>
    <submittedName>
        <fullName evidence="9">M56 family metallopeptidase</fullName>
    </submittedName>
</protein>
<gene>
    <name evidence="9" type="ORF">GCM10009550_06400</name>
</gene>
<evidence type="ECO:0000313" key="9">
    <source>
        <dbReference type="EMBL" id="GAA0938592.1"/>
    </source>
</evidence>
<keyword evidence="10" id="KW-1185">Reference proteome</keyword>
<accession>A0ABN1Q7B8</accession>
<evidence type="ECO:0000313" key="10">
    <source>
        <dbReference type="Proteomes" id="UP001500665"/>
    </source>
</evidence>
<dbReference type="Pfam" id="PF01435">
    <property type="entry name" value="Peptidase_M48"/>
    <property type="match status" value="1"/>
</dbReference>
<evidence type="ECO:0000259" key="8">
    <source>
        <dbReference type="Pfam" id="PF01435"/>
    </source>
</evidence>
<feature type="domain" description="Peptidase M48" evidence="8">
    <location>
        <begin position="118"/>
        <end position="197"/>
    </location>
</feature>
<reference evidence="9 10" key="1">
    <citation type="journal article" date="2019" name="Int. J. Syst. Evol. Microbiol.">
        <title>The Global Catalogue of Microorganisms (GCM) 10K type strain sequencing project: providing services to taxonomists for standard genome sequencing and annotation.</title>
        <authorList>
            <consortium name="The Broad Institute Genomics Platform"/>
            <consortium name="The Broad Institute Genome Sequencing Center for Infectious Disease"/>
            <person name="Wu L."/>
            <person name="Ma J."/>
        </authorList>
    </citation>
    <scope>NUCLEOTIDE SEQUENCE [LARGE SCALE GENOMIC DNA]</scope>
    <source>
        <strain evidence="9 10">JCM 10696</strain>
    </source>
</reference>